<feature type="compositionally biased region" description="Basic and acidic residues" evidence="1">
    <location>
        <begin position="153"/>
        <end position="164"/>
    </location>
</feature>
<feature type="compositionally biased region" description="Polar residues" evidence="1">
    <location>
        <begin position="65"/>
        <end position="85"/>
    </location>
</feature>
<feature type="compositionally biased region" description="Basic and acidic residues" evidence="1">
    <location>
        <begin position="37"/>
        <end position="46"/>
    </location>
</feature>
<dbReference type="Proteomes" id="UP001632037">
    <property type="component" value="Unassembled WGS sequence"/>
</dbReference>
<evidence type="ECO:0000256" key="1">
    <source>
        <dbReference type="SAM" id="MobiDB-lite"/>
    </source>
</evidence>
<sequence>MEVPVNGGRNSDGPKSNGRIANAYQASLWTQQHVCEGCKPRRESSSRKKGAKSTSKPAKPRGKASSLQEATNVASKAFSSPSNTAAVAIACQRRSRPPSLPPDDQSNPRFVDRDHSPGSWSPSQQEETLVSYSGNESDGDDAKGKPGAGAPTTEEHRGDKDVESKSPINTSLDREVQGSSSGRGGDTTPLVRNLTLAEG</sequence>
<evidence type="ECO:0000313" key="3">
    <source>
        <dbReference type="Proteomes" id="UP001632037"/>
    </source>
</evidence>
<proteinExistence type="predicted"/>
<comment type="caution">
    <text evidence="2">The sequence shown here is derived from an EMBL/GenBank/DDBJ whole genome shotgun (WGS) entry which is preliminary data.</text>
</comment>
<evidence type="ECO:0000313" key="2">
    <source>
        <dbReference type="EMBL" id="KAL3673065.1"/>
    </source>
</evidence>
<gene>
    <name evidence="2" type="ORF">V7S43_002360</name>
</gene>
<organism evidence="2 3">
    <name type="scientific">Phytophthora oleae</name>
    <dbReference type="NCBI Taxonomy" id="2107226"/>
    <lineage>
        <taxon>Eukaryota</taxon>
        <taxon>Sar</taxon>
        <taxon>Stramenopiles</taxon>
        <taxon>Oomycota</taxon>
        <taxon>Peronosporomycetes</taxon>
        <taxon>Peronosporales</taxon>
        <taxon>Peronosporaceae</taxon>
        <taxon>Phytophthora</taxon>
    </lineage>
</organism>
<dbReference type="AlphaFoldDB" id="A0ABD3G1Q3"/>
<feature type="region of interest" description="Disordered" evidence="1">
    <location>
        <begin position="37"/>
        <end position="199"/>
    </location>
</feature>
<feature type="compositionally biased region" description="Polar residues" evidence="1">
    <location>
        <begin position="118"/>
        <end position="136"/>
    </location>
</feature>
<name>A0ABD3G1Q3_9STRA</name>
<keyword evidence="3" id="KW-1185">Reference proteome</keyword>
<dbReference type="EMBL" id="JBIMZQ010000003">
    <property type="protein sequence ID" value="KAL3673065.1"/>
    <property type="molecule type" value="Genomic_DNA"/>
</dbReference>
<protein>
    <submittedName>
        <fullName evidence="2">Uncharacterized protein</fullName>
    </submittedName>
</protein>
<feature type="region of interest" description="Disordered" evidence="1">
    <location>
        <begin position="1"/>
        <end position="24"/>
    </location>
</feature>
<accession>A0ABD3G1Q3</accession>
<reference evidence="2 3" key="1">
    <citation type="submission" date="2024-09" db="EMBL/GenBank/DDBJ databases">
        <title>Genome sequencing and assembly of Phytophthora oleae, isolate VK10A, causative agent of rot of olive drupes.</title>
        <authorList>
            <person name="Conti Taguali S."/>
            <person name="Riolo M."/>
            <person name="La Spada F."/>
            <person name="Cacciola S.O."/>
            <person name="Dionisio G."/>
        </authorList>
    </citation>
    <scope>NUCLEOTIDE SEQUENCE [LARGE SCALE GENOMIC DNA]</scope>
    <source>
        <strain evidence="2 3">VK10A</strain>
    </source>
</reference>